<dbReference type="GO" id="GO:0032259">
    <property type="term" value="P:methylation"/>
    <property type="evidence" value="ECO:0007669"/>
    <property type="project" value="InterPro"/>
</dbReference>
<dbReference type="InterPro" id="IPR004538">
    <property type="entry name" value="Hemolysin_A/TlyA"/>
</dbReference>
<dbReference type="EMBL" id="GL377599">
    <property type="protein sequence ID" value="EFJ21403.1"/>
    <property type="molecule type" value="Genomic_DNA"/>
</dbReference>
<dbReference type="GO" id="GO:0008168">
    <property type="term" value="F:methyltransferase activity"/>
    <property type="evidence" value="ECO:0007669"/>
    <property type="project" value="InterPro"/>
</dbReference>
<proteinExistence type="inferred from homology"/>
<feature type="domain" description="Ribosomal RNA methyltransferase FtsJ" evidence="3">
    <location>
        <begin position="76"/>
        <end position="251"/>
    </location>
</feature>
<evidence type="ECO:0000256" key="1">
    <source>
        <dbReference type="ARBA" id="ARBA00022884"/>
    </source>
</evidence>
<sequence>RKKKRRLDELCVERYPQFARNVVQSWIIQGKATSVSVCPGKVFVDGRPGTKSGMQVAETSAIEITAQPPKYVCRHLAAALERFGCDLNGKVVLDSGLSTGGFTDCMLQHGATRVYGVDVGYGQVAEKIRTDKRVRVMERTNLRLLTRLPEMVDFVTLDLCFISVLLVMPAVCSVMKQDASGVILIKPQFEAARSQASLSVGGGGIVRKPEVHREVLEKVIDGVEEFGFACKGWMESPIKGTDGNTEFLAYFHRMTKQTPAQVHRGI</sequence>
<dbReference type="AlphaFoldDB" id="D8S253"/>
<organism evidence="5">
    <name type="scientific">Selaginella moellendorffii</name>
    <name type="common">Spikemoss</name>
    <dbReference type="NCBI Taxonomy" id="88036"/>
    <lineage>
        <taxon>Eukaryota</taxon>
        <taxon>Viridiplantae</taxon>
        <taxon>Streptophyta</taxon>
        <taxon>Embryophyta</taxon>
        <taxon>Tracheophyta</taxon>
        <taxon>Lycopodiopsida</taxon>
        <taxon>Selaginellales</taxon>
        <taxon>Selaginellaceae</taxon>
        <taxon>Selaginella</taxon>
    </lineage>
</organism>
<keyword evidence="5" id="KW-1185">Reference proteome</keyword>
<dbReference type="GO" id="GO:0003723">
    <property type="term" value="F:RNA binding"/>
    <property type="evidence" value="ECO:0007669"/>
    <property type="project" value="UniProtKB-KW"/>
</dbReference>
<dbReference type="Gene3D" id="3.10.290.10">
    <property type="entry name" value="RNA-binding S4 domain"/>
    <property type="match status" value="1"/>
</dbReference>
<name>D8S253_SELML</name>
<dbReference type="Gene3D" id="3.40.50.150">
    <property type="entry name" value="Vaccinia Virus protein VP39"/>
    <property type="match status" value="1"/>
</dbReference>
<dbReference type="OMA" id="GNAEFFY"/>
<dbReference type="CDD" id="cd00165">
    <property type="entry name" value="S4"/>
    <property type="match status" value="1"/>
</dbReference>
<dbReference type="InterPro" id="IPR029063">
    <property type="entry name" value="SAM-dependent_MTases_sf"/>
</dbReference>
<accession>D8S253</accession>
<gene>
    <name evidence="4" type="ORF">SELMODRAFT_107026</name>
</gene>
<dbReference type="Pfam" id="PF01728">
    <property type="entry name" value="FtsJ"/>
    <property type="match status" value="1"/>
</dbReference>
<evidence type="ECO:0000313" key="5">
    <source>
        <dbReference type="Proteomes" id="UP000001514"/>
    </source>
</evidence>
<dbReference type="KEGG" id="smo:SELMODRAFT_107026"/>
<dbReference type="STRING" id="88036.D8S253"/>
<dbReference type="InterPro" id="IPR047048">
    <property type="entry name" value="TlyA"/>
</dbReference>
<dbReference type="FunCoup" id="D8S253">
    <property type="interactions" value="626"/>
</dbReference>
<dbReference type="InterPro" id="IPR036986">
    <property type="entry name" value="S4_RNA-bd_sf"/>
</dbReference>
<comment type="similarity">
    <text evidence="2">Belongs to the TlyA family.</text>
</comment>
<dbReference type="Gramene" id="EFJ21403">
    <property type="protein sequence ID" value="EFJ21403"/>
    <property type="gene ID" value="SELMODRAFT_107026"/>
</dbReference>
<keyword evidence="1" id="KW-0694">RNA-binding</keyword>
<feature type="non-terminal residue" evidence="4">
    <location>
        <position position="1"/>
    </location>
</feature>
<evidence type="ECO:0000313" key="4">
    <source>
        <dbReference type="EMBL" id="EFJ21403.1"/>
    </source>
</evidence>
<dbReference type="eggNOG" id="ENOG502QRA0">
    <property type="taxonomic scope" value="Eukaryota"/>
</dbReference>
<dbReference type="PANTHER" id="PTHR32319:SF0">
    <property type="entry name" value="BACTERIAL HEMOLYSIN-LIKE PROTEIN"/>
    <property type="match status" value="1"/>
</dbReference>
<dbReference type="PIRSF" id="PIRSF005578">
    <property type="entry name" value="TlyA"/>
    <property type="match status" value="1"/>
</dbReference>
<dbReference type="PANTHER" id="PTHR32319">
    <property type="entry name" value="BACTERIAL HEMOLYSIN-LIKE PROTEIN"/>
    <property type="match status" value="1"/>
</dbReference>
<dbReference type="SUPFAM" id="SSF53335">
    <property type="entry name" value="S-adenosyl-L-methionine-dependent methyltransferases"/>
    <property type="match status" value="1"/>
</dbReference>
<dbReference type="NCBIfam" id="TIGR00478">
    <property type="entry name" value="tly"/>
    <property type="match status" value="1"/>
</dbReference>
<dbReference type="HOGENOM" id="CLU_058015_0_0_1"/>
<evidence type="ECO:0000256" key="2">
    <source>
        <dbReference type="ARBA" id="ARBA00029460"/>
    </source>
</evidence>
<dbReference type="Proteomes" id="UP000001514">
    <property type="component" value="Unassembled WGS sequence"/>
</dbReference>
<evidence type="ECO:0000259" key="3">
    <source>
        <dbReference type="Pfam" id="PF01728"/>
    </source>
</evidence>
<protein>
    <recommendedName>
        <fullName evidence="3">Ribosomal RNA methyltransferase FtsJ domain-containing protein</fullName>
    </recommendedName>
</protein>
<dbReference type="InParanoid" id="D8S253"/>
<reference evidence="4 5" key="1">
    <citation type="journal article" date="2011" name="Science">
        <title>The Selaginella genome identifies genetic changes associated with the evolution of vascular plants.</title>
        <authorList>
            <person name="Banks J.A."/>
            <person name="Nishiyama T."/>
            <person name="Hasebe M."/>
            <person name="Bowman J.L."/>
            <person name="Gribskov M."/>
            <person name="dePamphilis C."/>
            <person name="Albert V.A."/>
            <person name="Aono N."/>
            <person name="Aoyama T."/>
            <person name="Ambrose B.A."/>
            <person name="Ashton N.W."/>
            <person name="Axtell M.J."/>
            <person name="Barker E."/>
            <person name="Barker M.S."/>
            <person name="Bennetzen J.L."/>
            <person name="Bonawitz N.D."/>
            <person name="Chapple C."/>
            <person name="Cheng C."/>
            <person name="Correa L.G."/>
            <person name="Dacre M."/>
            <person name="DeBarry J."/>
            <person name="Dreyer I."/>
            <person name="Elias M."/>
            <person name="Engstrom E.M."/>
            <person name="Estelle M."/>
            <person name="Feng L."/>
            <person name="Finet C."/>
            <person name="Floyd S.K."/>
            <person name="Frommer W.B."/>
            <person name="Fujita T."/>
            <person name="Gramzow L."/>
            <person name="Gutensohn M."/>
            <person name="Harholt J."/>
            <person name="Hattori M."/>
            <person name="Heyl A."/>
            <person name="Hirai T."/>
            <person name="Hiwatashi Y."/>
            <person name="Ishikawa M."/>
            <person name="Iwata M."/>
            <person name="Karol K.G."/>
            <person name="Koehler B."/>
            <person name="Kolukisaoglu U."/>
            <person name="Kubo M."/>
            <person name="Kurata T."/>
            <person name="Lalonde S."/>
            <person name="Li K."/>
            <person name="Li Y."/>
            <person name="Litt A."/>
            <person name="Lyons E."/>
            <person name="Manning G."/>
            <person name="Maruyama T."/>
            <person name="Michael T.P."/>
            <person name="Mikami K."/>
            <person name="Miyazaki S."/>
            <person name="Morinaga S."/>
            <person name="Murata T."/>
            <person name="Mueller-Roeber B."/>
            <person name="Nelson D.R."/>
            <person name="Obara M."/>
            <person name="Oguri Y."/>
            <person name="Olmstead R.G."/>
            <person name="Onodera N."/>
            <person name="Petersen B.L."/>
            <person name="Pils B."/>
            <person name="Prigge M."/>
            <person name="Rensing S.A."/>
            <person name="Riano-Pachon D.M."/>
            <person name="Roberts A.W."/>
            <person name="Sato Y."/>
            <person name="Scheller H.V."/>
            <person name="Schulz B."/>
            <person name="Schulz C."/>
            <person name="Shakirov E.V."/>
            <person name="Shibagaki N."/>
            <person name="Shinohara N."/>
            <person name="Shippen D.E."/>
            <person name="Soerensen I."/>
            <person name="Sotooka R."/>
            <person name="Sugimoto N."/>
            <person name="Sugita M."/>
            <person name="Sumikawa N."/>
            <person name="Tanurdzic M."/>
            <person name="Theissen G."/>
            <person name="Ulvskov P."/>
            <person name="Wakazuki S."/>
            <person name="Weng J.K."/>
            <person name="Willats W.W."/>
            <person name="Wipf D."/>
            <person name="Wolf P.G."/>
            <person name="Yang L."/>
            <person name="Zimmer A.D."/>
            <person name="Zhu Q."/>
            <person name="Mitros T."/>
            <person name="Hellsten U."/>
            <person name="Loque D."/>
            <person name="Otillar R."/>
            <person name="Salamov A."/>
            <person name="Schmutz J."/>
            <person name="Shapiro H."/>
            <person name="Lindquist E."/>
            <person name="Lucas S."/>
            <person name="Rokhsar D."/>
            <person name="Grigoriev I.V."/>
        </authorList>
    </citation>
    <scope>NUCLEOTIDE SEQUENCE [LARGE SCALE GENOMIC DNA]</scope>
</reference>
<dbReference type="InterPro" id="IPR002877">
    <property type="entry name" value="RNA_MeTrfase_FtsJ_dom"/>
</dbReference>